<dbReference type="InterPro" id="IPR001789">
    <property type="entry name" value="Sig_transdc_resp-reg_receiver"/>
</dbReference>
<dbReference type="SUPFAM" id="SSF52172">
    <property type="entry name" value="CheY-like"/>
    <property type="match status" value="1"/>
</dbReference>
<dbReference type="Gene3D" id="3.40.50.2300">
    <property type="match status" value="1"/>
</dbReference>
<feature type="modified residue" description="4-aspartylphosphate" evidence="1">
    <location>
        <position position="64"/>
    </location>
</feature>
<reference evidence="3 4" key="1">
    <citation type="submission" date="2023-07" db="EMBL/GenBank/DDBJ databases">
        <title>Genomic Encyclopedia of Type Strains, Phase IV (KMG-IV): sequencing the most valuable type-strain genomes for metagenomic binning, comparative biology and taxonomic classification.</title>
        <authorList>
            <person name="Goeker M."/>
        </authorList>
    </citation>
    <scope>NUCLEOTIDE SEQUENCE [LARGE SCALE GENOMIC DNA]</scope>
    <source>
        <strain evidence="3 4">DSM 19619</strain>
    </source>
</reference>
<proteinExistence type="predicted"/>
<accession>A0ABU0JL29</accession>
<evidence type="ECO:0000313" key="3">
    <source>
        <dbReference type="EMBL" id="MDQ0474997.1"/>
    </source>
</evidence>
<name>A0ABU0JL29_9HYPH</name>
<keyword evidence="4" id="KW-1185">Reference proteome</keyword>
<dbReference type="Pfam" id="PF00072">
    <property type="entry name" value="Response_reg"/>
    <property type="match status" value="1"/>
</dbReference>
<dbReference type="PROSITE" id="PS50110">
    <property type="entry name" value="RESPONSE_REGULATORY"/>
    <property type="match status" value="1"/>
</dbReference>
<gene>
    <name evidence="3" type="ORF">QO011_008039</name>
</gene>
<dbReference type="Proteomes" id="UP001242480">
    <property type="component" value="Unassembled WGS sequence"/>
</dbReference>
<evidence type="ECO:0000256" key="1">
    <source>
        <dbReference type="PROSITE-ProRule" id="PRU00169"/>
    </source>
</evidence>
<dbReference type="SMART" id="SM00448">
    <property type="entry name" value="REC"/>
    <property type="match status" value="1"/>
</dbReference>
<protein>
    <submittedName>
        <fullName evidence="3">CheY-like chemotaxis protein</fullName>
    </submittedName>
</protein>
<keyword evidence="1" id="KW-0597">Phosphoprotein</keyword>
<feature type="domain" description="Response regulatory" evidence="2">
    <location>
        <begin position="12"/>
        <end position="124"/>
    </location>
</feature>
<dbReference type="RefSeq" id="WP_307285562.1">
    <property type="nucleotide sequence ID" value="NZ_JAUSVX010000028.1"/>
</dbReference>
<dbReference type="InterPro" id="IPR011006">
    <property type="entry name" value="CheY-like_superfamily"/>
</dbReference>
<sequence length="127" mass="13634">MSEDESAIAGVRILIVEDEALLSLLLEDMVQDLGCTVAGNLSSLEAARGFLAAAPGPIDLAILDVNLGGTPSYPIAAMLDERGIPFLFVTGYDERDIDEAWRDRPRISKPFNVPDLEHAIARVAGRA</sequence>
<evidence type="ECO:0000259" key="2">
    <source>
        <dbReference type="PROSITE" id="PS50110"/>
    </source>
</evidence>
<evidence type="ECO:0000313" key="4">
    <source>
        <dbReference type="Proteomes" id="UP001242480"/>
    </source>
</evidence>
<organism evidence="3 4">
    <name type="scientific">Labrys wisconsinensis</name>
    <dbReference type="NCBI Taxonomy" id="425677"/>
    <lineage>
        <taxon>Bacteria</taxon>
        <taxon>Pseudomonadati</taxon>
        <taxon>Pseudomonadota</taxon>
        <taxon>Alphaproteobacteria</taxon>
        <taxon>Hyphomicrobiales</taxon>
        <taxon>Xanthobacteraceae</taxon>
        <taxon>Labrys</taxon>
    </lineage>
</organism>
<dbReference type="EMBL" id="JAUSVX010000028">
    <property type="protein sequence ID" value="MDQ0474997.1"/>
    <property type="molecule type" value="Genomic_DNA"/>
</dbReference>
<comment type="caution">
    <text evidence="3">The sequence shown here is derived from an EMBL/GenBank/DDBJ whole genome shotgun (WGS) entry which is preliminary data.</text>
</comment>